<feature type="region of interest" description="Disordered" evidence="1">
    <location>
        <begin position="597"/>
        <end position="626"/>
    </location>
</feature>
<feature type="compositionally biased region" description="Basic and acidic residues" evidence="1">
    <location>
        <begin position="430"/>
        <end position="441"/>
    </location>
</feature>
<feature type="region of interest" description="Disordered" evidence="1">
    <location>
        <begin position="1"/>
        <end position="364"/>
    </location>
</feature>
<reference evidence="2" key="2">
    <citation type="submission" date="2023-05" db="EMBL/GenBank/DDBJ databases">
        <authorList>
            <person name="Schelkunov M.I."/>
        </authorList>
    </citation>
    <scope>NUCLEOTIDE SEQUENCE</scope>
    <source>
        <strain evidence="2">Hsosn_3</strain>
        <tissue evidence="2">Leaf</tissue>
    </source>
</reference>
<sequence length="626" mass="67811">MGERRPMFRFRLPWMHSSAPAPPTPVATQNPPRNETPSTTQPQTSTELDVKPMMPAQRPFRLQRTPVAQPPPPTEPTVKSQSLSGPITITSAPTIPPQAPPLWSPKITAAPETKSESQNSYQPTSPSRTESQKYSQLPSPSSSSPQFSATSQLPSPSFTTPQFSATSQLSSPQSTANSRPPSPLHIPSQEQDTSQLPSPKSAPQPSSPISAPQPSSPWHTSTQARAASQLPLIDQPQFEKSTQAGTSYQPQSPPQLNFQSSGQKSPVTSSPSLTTTNVQPTARTETRLPSPSKTLAGIESPQPSASSSKPLSSVSAKPYVHVSKPQSLEDQTKKGTTSSVTLKSSGPLSANTTPPRIAKEMPPQKMRLDDTLMPHEEPKQKTMAVHSSGSLTHKKEKPKVAFQAEQMQLTDQDMVWGKEEATTSKHCILDVKETKSMKPTDNKSTASESRNNLKSSNGDRVSFQKEIRSDISKLVDKMAAADPENFKDEKVSVVALVGKNEGASMQLGCGSVKNGEETKVANKTEPVEGTETNAGKTSAKRRWLDNEVNEEDQMTKAVINNNIQDINNSILMNSFFTERNPGVHLAFYYDATEPIKSYDKKGSRGACKGKSNLPLPRTSLPPEGDP</sequence>
<feature type="compositionally biased region" description="Polar residues" evidence="1">
    <location>
        <begin position="442"/>
        <end position="459"/>
    </location>
</feature>
<dbReference type="PANTHER" id="PTHR33472:SF28">
    <property type="entry name" value="BROMO AND FHA DOMAIN-CONTAINING PROTEIN DDB_G0267958"/>
    <property type="match status" value="1"/>
</dbReference>
<organism evidence="2 3">
    <name type="scientific">Heracleum sosnowskyi</name>
    <dbReference type="NCBI Taxonomy" id="360622"/>
    <lineage>
        <taxon>Eukaryota</taxon>
        <taxon>Viridiplantae</taxon>
        <taxon>Streptophyta</taxon>
        <taxon>Embryophyta</taxon>
        <taxon>Tracheophyta</taxon>
        <taxon>Spermatophyta</taxon>
        <taxon>Magnoliopsida</taxon>
        <taxon>eudicotyledons</taxon>
        <taxon>Gunneridae</taxon>
        <taxon>Pentapetalae</taxon>
        <taxon>asterids</taxon>
        <taxon>campanulids</taxon>
        <taxon>Apiales</taxon>
        <taxon>Apiaceae</taxon>
        <taxon>Apioideae</taxon>
        <taxon>apioid superclade</taxon>
        <taxon>Tordylieae</taxon>
        <taxon>Tordyliinae</taxon>
        <taxon>Heracleum</taxon>
    </lineage>
</organism>
<feature type="compositionally biased region" description="Low complexity" evidence="1">
    <location>
        <begin position="265"/>
        <end position="276"/>
    </location>
</feature>
<dbReference type="AlphaFoldDB" id="A0AAD8IR00"/>
<feature type="region of interest" description="Disordered" evidence="1">
    <location>
        <begin position="379"/>
        <end position="399"/>
    </location>
</feature>
<feature type="compositionally biased region" description="Low complexity" evidence="1">
    <location>
        <begin position="26"/>
        <end position="47"/>
    </location>
</feature>
<reference evidence="2" key="1">
    <citation type="submission" date="2023-02" db="EMBL/GenBank/DDBJ databases">
        <title>Genome of toxic invasive species Heracleum sosnowskyi carries increased number of genes despite the absence of recent whole-genome duplications.</title>
        <authorList>
            <person name="Schelkunov M."/>
            <person name="Shtratnikova V."/>
            <person name="Makarenko M."/>
            <person name="Klepikova A."/>
            <person name="Omelchenko D."/>
            <person name="Novikova G."/>
            <person name="Obukhova E."/>
            <person name="Bogdanov V."/>
            <person name="Penin A."/>
            <person name="Logacheva M."/>
        </authorList>
    </citation>
    <scope>NUCLEOTIDE SEQUENCE</scope>
    <source>
        <strain evidence="2">Hsosn_3</strain>
        <tissue evidence="2">Leaf</tissue>
    </source>
</reference>
<dbReference type="EMBL" id="JAUIZM010000004">
    <property type="protein sequence ID" value="KAK1389336.1"/>
    <property type="molecule type" value="Genomic_DNA"/>
</dbReference>
<dbReference type="Proteomes" id="UP001237642">
    <property type="component" value="Unassembled WGS sequence"/>
</dbReference>
<feature type="compositionally biased region" description="Pro residues" evidence="1">
    <location>
        <begin position="94"/>
        <end position="103"/>
    </location>
</feature>
<keyword evidence="3" id="KW-1185">Reference proteome</keyword>
<protein>
    <submittedName>
        <fullName evidence="2">Uncharacterized protein</fullName>
    </submittedName>
</protein>
<comment type="caution">
    <text evidence="2">The sequence shown here is derived from an EMBL/GenBank/DDBJ whole genome shotgun (WGS) entry which is preliminary data.</text>
</comment>
<feature type="compositionally biased region" description="Polar residues" evidence="1">
    <location>
        <begin position="277"/>
        <end position="293"/>
    </location>
</feature>
<feature type="compositionally biased region" description="Polar residues" evidence="1">
    <location>
        <begin position="116"/>
        <end position="129"/>
    </location>
</feature>
<proteinExistence type="predicted"/>
<accession>A0AAD8IR00</accession>
<evidence type="ECO:0000313" key="2">
    <source>
        <dbReference type="EMBL" id="KAK1389336.1"/>
    </source>
</evidence>
<feature type="compositionally biased region" description="Low complexity" evidence="1">
    <location>
        <begin position="132"/>
        <end position="152"/>
    </location>
</feature>
<feature type="compositionally biased region" description="Low complexity" evidence="1">
    <location>
        <begin position="207"/>
        <end position="217"/>
    </location>
</feature>
<evidence type="ECO:0000256" key="1">
    <source>
        <dbReference type="SAM" id="MobiDB-lite"/>
    </source>
</evidence>
<feature type="compositionally biased region" description="Polar residues" evidence="1">
    <location>
        <begin position="324"/>
        <end position="354"/>
    </location>
</feature>
<feature type="region of interest" description="Disordered" evidence="1">
    <location>
        <begin position="430"/>
        <end position="461"/>
    </location>
</feature>
<feature type="compositionally biased region" description="Polar residues" evidence="1">
    <location>
        <begin position="153"/>
        <end position="179"/>
    </location>
</feature>
<name>A0AAD8IR00_9APIA</name>
<feature type="compositionally biased region" description="Low complexity" evidence="1">
    <location>
        <begin position="300"/>
        <end position="318"/>
    </location>
</feature>
<dbReference type="PANTHER" id="PTHR33472">
    <property type="entry name" value="OS01G0106600 PROTEIN"/>
    <property type="match status" value="1"/>
</dbReference>
<feature type="compositionally biased region" description="Polar residues" evidence="1">
    <location>
        <begin position="238"/>
        <end position="264"/>
    </location>
</feature>
<gene>
    <name evidence="2" type="ORF">POM88_017514</name>
</gene>
<evidence type="ECO:0000313" key="3">
    <source>
        <dbReference type="Proteomes" id="UP001237642"/>
    </source>
</evidence>